<evidence type="ECO:0000313" key="4">
    <source>
        <dbReference type="Proteomes" id="UP000054560"/>
    </source>
</evidence>
<feature type="compositionally biased region" description="Polar residues" evidence="1">
    <location>
        <begin position="36"/>
        <end position="63"/>
    </location>
</feature>
<reference evidence="3 4" key="1">
    <citation type="submission" date="2011-02" db="EMBL/GenBank/DDBJ databases">
        <title>The Genome Sequence of Sphaeroforma arctica JP610.</title>
        <authorList>
            <consortium name="The Broad Institute Genome Sequencing Platform"/>
            <person name="Russ C."/>
            <person name="Cuomo C."/>
            <person name="Young S.K."/>
            <person name="Zeng Q."/>
            <person name="Gargeya S."/>
            <person name="Alvarado L."/>
            <person name="Berlin A."/>
            <person name="Chapman S.B."/>
            <person name="Chen Z."/>
            <person name="Freedman E."/>
            <person name="Gellesch M."/>
            <person name="Goldberg J."/>
            <person name="Griggs A."/>
            <person name="Gujja S."/>
            <person name="Heilman E."/>
            <person name="Heiman D."/>
            <person name="Howarth C."/>
            <person name="Mehta T."/>
            <person name="Neiman D."/>
            <person name="Pearson M."/>
            <person name="Roberts A."/>
            <person name="Saif S."/>
            <person name="Shea T."/>
            <person name="Shenoy N."/>
            <person name="Sisk P."/>
            <person name="Stolte C."/>
            <person name="Sykes S."/>
            <person name="White J."/>
            <person name="Yandava C."/>
            <person name="Burger G."/>
            <person name="Gray M.W."/>
            <person name="Holland P.W.H."/>
            <person name="King N."/>
            <person name="Lang F.B.F."/>
            <person name="Roger A.J."/>
            <person name="Ruiz-Trillo I."/>
            <person name="Haas B."/>
            <person name="Nusbaum C."/>
            <person name="Birren B."/>
        </authorList>
    </citation>
    <scope>NUCLEOTIDE SEQUENCE [LARGE SCALE GENOMIC DNA]</scope>
    <source>
        <strain evidence="3 4">JP610</strain>
    </source>
</reference>
<evidence type="ECO:0000313" key="3">
    <source>
        <dbReference type="EMBL" id="KNC85841.1"/>
    </source>
</evidence>
<sequence length="116" mass="13062">MKSKYGNKKDRKAKTKNKPKSATDPSSHPPARISRSDNSMQGTRSTMSRNDNGVGSTPHTSNLNRKRRPSLTETGMESLRETVFNISMLVMASALLLLFLYVVNELREDDFDRLDS</sequence>
<accession>A0A0L0GAD2</accession>
<keyword evidence="2" id="KW-0472">Membrane</keyword>
<protein>
    <submittedName>
        <fullName evidence="3">Uncharacterized protein</fullName>
    </submittedName>
</protein>
<keyword evidence="2" id="KW-1133">Transmembrane helix</keyword>
<evidence type="ECO:0000256" key="1">
    <source>
        <dbReference type="SAM" id="MobiDB-lite"/>
    </source>
</evidence>
<dbReference type="AlphaFoldDB" id="A0A0L0GAD2"/>
<keyword evidence="2" id="KW-0812">Transmembrane</keyword>
<feature type="transmembrane region" description="Helical" evidence="2">
    <location>
        <begin position="83"/>
        <end position="103"/>
    </location>
</feature>
<proteinExistence type="predicted"/>
<dbReference type="RefSeq" id="XP_014159743.1">
    <property type="nucleotide sequence ID" value="XM_014304268.1"/>
</dbReference>
<name>A0A0L0GAD2_9EUKA</name>
<dbReference type="GeneID" id="25902491"/>
<feature type="region of interest" description="Disordered" evidence="1">
    <location>
        <begin position="1"/>
        <end position="75"/>
    </location>
</feature>
<dbReference type="EMBL" id="KQ241681">
    <property type="protein sequence ID" value="KNC85841.1"/>
    <property type="molecule type" value="Genomic_DNA"/>
</dbReference>
<organism evidence="3 4">
    <name type="scientific">Sphaeroforma arctica JP610</name>
    <dbReference type="NCBI Taxonomy" id="667725"/>
    <lineage>
        <taxon>Eukaryota</taxon>
        <taxon>Ichthyosporea</taxon>
        <taxon>Ichthyophonida</taxon>
        <taxon>Sphaeroforma</taxon>
    </lineage>
</organism>
<evidence type="ECO:0000256" key="2">
    <source>
        <dbReference type="SAM" id="Phobius"/>
    </source>
</evidence>
<gene>
    <name evidence="3" type="ORF">SARC_01987</name>
</gene>
<dbReference type="Proteomes" id="UP000054560">
    <property type="component" value="Unassembled WGS sequence"/>
</dbReference>
<keyword evidence="4" id="KW-1185">Reference proteome</keyword>
<feature type="compositionally biased region" description="Basic residues" evidence="1">
    <location>
        <begin position="1"/>
        <end position="19"/>
    </location>
</feature>